<evidence type="ECO:0000313" key="8">
    <source>
        <dbReference type="EMBL" id="CAH3187662.1"/>
    </source>
</evidence>
<reference evidence="8 9" key="1">
    <citation type="submission" date="2022-05" db="EMBL/GenBank/DDBJ databases">
        <authorList>
            <consortium name="Genoscope - CEA"/>
            <person name="William W."/>
        </authorList>
    </citation>
    <scope>NUCLEOTIDE SEQUENCE [LARGE SCALE GENOMIC DNA]</scope>
</reference>
<feature type="transmembrane region" description="Helical" evidence="7">
    <location>
        <begin position="287"/>
        <end position="305"/>
    </location>
</feature>
<keyword evidence="6 7" id="KW-0472">Membrane</keyword>
<evidence type="ECO:0000313" key="9">
    <source>
        <dbReference type="Proteomes" id="UP001159405"/>
    </source>
</evidence>
<evidence type="ECO:0000256" key="4">
    <source>
        <dbReference type="ARBA" id="ARBA00022692"/>
    </source>
</evidence>
<evidence type="ECO:0008006" key="10">
    <source>
        <dbReference type="Google" id="ProtNLM"/>
    </source>
</evidence>
<evidence type="ECO:0000256" key="1">
    <source>
        <dbReference type="ARBA" id="ARBA00004141"/>
    </source>
</evidence>
<comment type="similarity">
    <text evidence="2">Belongs to the nucleotide-sugar transporter family. SLC35A subfamily.</text>
</comment>
<evidence type="ECO:0000256" key="6">
    <source>
        <dbReference type="ARBA" id="ARBA00023136"/>
    </source>
</evidence>
<feature type="transmembrane region" description="Helical" evidence="7">
    <location>
        <begin position="151"/>
        <end position="169"/>
    </location>
</feature>
<dbReference type="EMBL" id="CALNXK010000559">
    <property type="protein sequence ID" value="CAH3187662.1"/>
    <property type="molecule type" value="Genomic_DNA"/>
</dbReference>
<keyword evidence="9" id="KW-1185">Reference proteome</keyword>
<evidence type="ECO:0000256" key="5">
    <source>
        <dbReference type="ARBA" id="ARBA00022989"/>
    </source>
</evidence>
<comment type="subcellular location">
    <subcellularLocation>
        <location evidence="1">Membrane</location>
        <topology evidence="1">Multi-pass membrane protein</topology>
    </subcellularLocation>
</comment>
<evidence type="ECO:0000256" key="3">
    <source>
        <dbReference type="ARBA" id="ARBA00022597"/>
    </source>
</evidence>
<feature type="transmembrane region" description="Helical" evidence="7">
    <location>
        <begin position="311"/>
        <end position="329"/>
    </location>
</feature>
<dbReference type="NCBIfam" id="TIGR00803">
    <property type="entry name" value="nst"/>
    <property type="match status" value="1"/>
</dbReference>
<comment type="caution">
    <text evidence="8">The sequence shown here is derived from an EMBL/GenBank/DDBJ whole genome shotgun (WGS) entry which is preliminary data.</text>
</comment>
<sequence length="343" mass="37889">MADKPYLWIFRVFPKNISLSLKHVCLGILVVQTSSMVLTMRYSRTHGEMYIASTAVVFSEIFKILACLAITFHGSHYRWSYFVGQLREEILGKPWENLKLAVPSGLYTIQNNLLFLALSNLDAATYQVTYQLKILTTALFSVCMLHKKLSILKWISLLLLMGGVTLVQWRTDKGKENTAKELSLSGQFVGLLAVLTACCSSGFAGVYFEKILKGTKSSIWMRNVQLGAFGVVFGLIAVFINDGNQISNGGFFQGYNSMTWMVISLQAFGGLVVAAVVKYADNILKGFATSVSIVVSSLVSFYFLGDFQPTNFFFIGTCGVLAATFLYSMPEKHGAHSTVVKPV</sequence>
<protein>
    <recommendedName>
        <fullName evidence="10">UDP-N-acetylglucosamine transporter</fullName>
    </recommendedName>
</protein>
<dbReference type="Gene3D" id="1.10.3730.20">
    <property type="match status" value="1"/>
</dbReference>
<feature type="transmembrane region" description="Helical" evidence="7">
    <location>
        <begin position="189"/>
        <end position="208"/>
    </location>
</feature>
<keyword evidence="4 7" id="KW-0812">Transmembrane</keyword>
<dbReference type="Proteomes" id="UP001159405">
    <property type="component" value="Unassembled WGS sequence"/>
</dbReference>
<dbReference type="InterPro" id="IPR037185">
    <property type="entry name" value="EmrE-like"/>
</dbReference>
<keyword evidence="5 7" id="KW-1133">Transmembrane helix</keyword>
<dbReference type="Pfam" id="PF04142">
    <property type="entry name" value="Nuc_sug_transp"/>
    <property type="match status" value="1"/>
</dbReference>
<feature type="transmembrane region" description="Helical" evidence="7">
    <location>
        <begin position="50"/>
        <end position="72"/>
    </location>
</feature>
<gene>
    <name evidence="8" type="ORF">PLOB_00037902</name>
</gene>
<evidence type="ECO:0000256" key="7">
    <source>
        <dbReference type="SAM" id="Phobius"/>
    </source>
</evidence>
<evidence type="ECO:0000256" key="2">
    <source>
        <dbReference type="ARBA" id="ARBA00009976"/>
    </source>
</evidence>
<feature type="transmembrane region" description="Helical" evidence="7">
    <location>
        <begin position="260"/>
        <end position="280"/>
    </location>
</feature>
<accession>A0ABN8SBK1</accession>
<dbReference type="PIRSF" id="PIRSF005799">
    <property type="entry name" value="UDP-gal_transpt"/>
    <property type="match status" value="1"/>
</dbReference>
<dbReference type="InterPro" id="IPR007271">
    <property type="entry name" value="Nuc_sug_transpt"/>
</dbReference>
<name>A0ABN8SBK1_9CNID</name>
<dbReference type="SUPFAM" id="SSF103481">
    <property type="entry name" value="Multidrug resistance efflux transporter EmrE"/>
    <property type="match status" value="1"/>
</dbReference>
<keyword evidence="3" id="KW-0762">Sugar transport</keyword>
<feature type="transmembrane region" description="Helical" evidence="7">
    <location>
        <begin position="220"/>
        <end position="240"/>
    </location>
</feature>
<dbReference type="PANTHER" id="PTHR10231">
    <property type="entry name" value="NUCLEOTIDE-SUGAR TRANSMEMBRANE TRANSPORTER"/>
    <property type="match status" value="1"/>
</dbReference>
<feature type="transmembrane region" description="Helical" evidence="7">
    <location>
        <begin position="124"/>
        <end position="144"/>
    </location>
</feature>
<proteinExistence type="inferred from homology"/>
<keyword evidence="3" id="KW-0813">Transport</keyword>
<organism evidence="8 9">
    <name type="scientific">Porites lobata</name>
    <dbReference type="NCBI Taxonomy" id="104759"/>
    <lineage>
        <taxon>Eukaryota</taxon>
        <taxon>Metazoa</taxon>
        <taxon>Cnidaria</taxon>
        <taxon>Anthozoa</taxon>
        <taxon>Hexacorallia</taxon>
        <taxon>Scleractinia</taxon>
        <taxon>Fungiina</taxon>
        <taxon>Poritidae</taxon>
        <taxon>Porites</taxon>
    </lineage>
</organism>